<dbReference type="GO" id="GO:0140359">
    <property type="term" value="F:ABC-type transporter activity"/>
    <property type="evidence" value="ECO:0007669"/>
    <property type="project" value="InterPro"/>
</dbReference>
<keyword evidence="6" id="KW-1185">Reference proteome</keyword>
<dbReference type="Gene3D" id="2.40.50.140">
    <property type="entry name" value="Nucleic acid-binding proteins"/>
    <property type="match status" value="1"/>
</dbReference>
<dbReference type="InterPro" id="IPR015855">
    <property type="entry name" value="ABC_transpr_MalK-like"/>
</dbReference>
<evidence type="ECO:0000259" key="4">
    <source>
        <dbReference type="PROSITE" id="PS50893"/>
    </source>
</evidence>
<sequence length="369" mass="40967">MGTLTLQNMHKYYGSVHAINGVELTIPEGEFTVLVGPSGCGKSTLLRSIAGLETISQGEILIDSRPVTRLRPRDRNLAMVFQSYALYPYLTVYENIAFGLPARKTPKREIDKRVRNVASRLSIDSLLDRLPRELSGGQRQRVAIGRAIVREADLYLFDEPLSNLDAKLREEMREELKRLHGDLGKTFIYVTHDQIEAMTLADRIVLLHEGIVEQSGTPLDLFERPVNRFVAGFLGAPSMNFIPVDVDRSASALVLPDGQRVALSASQLALDLSGHQRLIWGLRPEHFHMALADEPGLDVRPGIDVKIEVMQPTGSRTYGSFSIGATRAVAELDPHAVTGSNRNVRLRVAMDRTSLFDPETDMALYPSTL</sequence>
<dbReference type="Proteomes" id="UP000019140">
    <property type="component" value="Unassembled WGS sequence"/>
</dbReference>
<dbReference type="Gene3D" id="3.40.50.300">
    <property type="entry name" value="P-loop containing nucleotide triphosphate hydrolases"/>
    <property type="match status" value="1"/>
</dbReference>
<keyword evidence="3" id="KW-0067">ATP-binding</keyword>
<dbReference type="InterPro" id="IPR017871">
    <property type="entry name" value="ABC_transporter-like_CS"/>
</dbReference>
<dbReference type="Pfam" id="PF17912">
    <property type="entry name" value="OB_MalK"/>
    <property type="match status" value="1"/>
</dbReference>
<gene>
    <name evidence="5" type="ORF">ETSY2_40505</name>
</gene>
<dbReference type="InterPro" id="IPR040582">
    <property type="entry name" value="OB_MalK-like"/>
</dbReference>
<comment type="caution">
    <text evidence="5">The sequence shown here is derived from an EMBL/GenBank/DDBJ whole genome shotgun (WGS) entry which is preliminary data.</text>
</comment>
<dbReference type="EMBL" id="AZHX01001812">
    <property type="protein sequence ID" value="ETW99631.1"/>
    <property type="molecule type" value="Genomic_DNA"/>
</dbReference>
<dbReference type="InterPro" id="IPR027417">
    <property type="entry name" value="P-loop_NTPase"/>
</dbReference>
<proteinExistence type="predicted"/>
<accession>W4LQE1</accession>
<dbReference type="PROSITE" id="PS50893">
    <property type="entry name" value="ABC_TRANSPORTER_2"/>
    <property type="match status" value="1"/>
</dbReference>
<dbReference type="GO" id="GO:0016887">
    <property type="term" value="F:ATP hydrolysis activity"/>
    <property type="evidence" value="ECO:0007669"/>
    <property type="project" value="InterPro"/>
</dbReference>
<dbReference type="FunFam" id="3.40.50.300:FF:000042">
    <property type="entry name" value="Maltose/maltodextrin ABC transporter, ATP-binding protein"/>
    <property type="match status" value="1"/>
</dbReference>
<reference evidence="5 6" key="1">
    <citation type="journal article" date="2014" name="Nature">
        <title>An environmental bacterial taxon with a large and distinct metabolic repertoire.</title>
        <authorList>
            <person name="Wilson M.C."/>
            <person name="Mori T."/>
            <person name="Ruckert C."/>
            <person name="Uria A.R."/>
            <person name="Helf M.J."/>
            <person name="Takada K."/>
            <person name="Gernert C."/>
            <person name="Steffens U.A."/>
            <person name="Heycke N."/>
            <person name="Schmitt S."/>
            <person name="Rinke C."/>
            <person name="Helfrich E.J."/>
            <person name="Brachmann A.O."/>
            <person name="Gurgui C."/>
            <person name="Wakimoto T."/>
            <person name="Kracht M."/>
            <person name="Crusemann M."/>
            <person name="Hentschel U."/>
            <person name="Abe I."/>
            <person name="Matsunaga S."/>
            <person name="Kalinowski J."/>
            <person name="Takeyama H."/>
            <person name="Piel J."/>
        </authorList>
    </citation>
    <scope>NUCLEOTIDE SEQUENCE [LARGE SCALE GENOMIC DNA]</scope>
    <source>
        <strain evidence="6">TSY2</strain>
    </source>
</reference>
<dbReference type="InterPro" id="IPR003593">
    <property type="entry name" value="AAA+_ATPase"/>
</dbReference>
<dbReference type="Gene3D" id="2.40.50.100">
    <property type="match status" value="1"/>
</dbReference>
<dbReference type="Pfam" id="PF00005">
    <property type="entry name" value="ABC_tran"/>
    <property type="match status" value="1"/>
</dbReference>
<dbReference type="PANTHER" id="PTHR43875:SF10">
    <property type="entry name" value="BLL2173 PROTEIN"/>
    <property type="match status" value="1"/>
</dbReference>
<dbReference type="GO" id="GO:0005524">
    <property type="term" value="F:ATP binding"/>
    <property type="evidence" value="ECO:0007669"/>
    <property type="project" value="UniProtKB-KW"/>
</dbReference>
<dbReference type="SUPFAM" id="SSF50331">
    <property type="entry name" value="MOP-like"/>
    <property type="match status" value="1"/>
</dbReference>
<dbReference type="GO" id="GO:0008643">
    <property type="term" value="P:carbohydrate transport"/>
    <property type="evidence" value="ECO:0007669"/>
    <property type="project" value="InterPro"/>
</dbReference>
<dbReference type="PANTHER" id="PTHR43875">
    <property type="entry name" value="MALTODEXTRIN IMPORT ATP-BINDING PROTEIN MSMX"/>
    <property type="match status" value="1"/>
</dbReference>
<dbReference type="InterPro" id="IPR047641">
    <property type="entry name" value="ABC_transpr_MalK/UgpC-like"/>
</dbReference>
<feature type="domain" description="ABC transporter" evidence="4">
    <location>
        <begin position="4"/>
        <end position="234"/>
    </location>
</feature>
<dbReference type="CDD" id="cd03301">
    <property type="entry name" value="ABC_MalK_N"/>
    <property type="match status" value="1"/>
</dbReference>
<evidence type="ECO:0000313" key="6">
    <source>
        <dbReference type="Proteomes" id="UP000019140"/>
    </source>
</evidence>
<dbReference type="InterPro" id="IPR008995">
    <property type="entry name" value="Mo/tungstate-bd_C_term_dom"/>
</dbReference>
<dbReference type="GO" id="GO:0055052">
    <property type="term" value="C:ATP-binding cassette (ABC) transporter complex, substrate-binding subunit-containing"/>
    <property type="evidence" value="ECO:0007669"/>
    <property type="project" value="TreeGrafter"/>
</dbReference>
<keyword evidence="1" id="KW-0813">Transport</keyword>
<protein>
    <recommendedName>
        <fullName evidence="4">ABC transporter domain-containing protein</fullName>
    </recommendedName>
</protein>
<dbReference type="InterPro" id="IPR012340">
    <property type="entry name" value="NA-bd_OB-fold"/>
</dbReference>
<dbReference type="SUPFAM" id="SSF52540">
    <property type="entry name" value="P-loop containing nucleoside triphosphate hydrolases"/>
    <property type="match status" value="1"/>
</dbReference>
<evidence type="ECO:0000256" key="1">
    <source>
        <dbReference type="ARBA" id="ARBA00022448"/>
    </source>
</evidence>
<dbReference type="AlphaFoldDB" id="W4LQE1"/>
<evidence type="ECO:0000256" key="3">
    <source>
        <dbReference type="ARBA" id="ARBA00022840"/>
    </source>
</evidence>
<dbReference type="InterPro" id="IPR003439">
    <property type="entry name" value="ABC_transporter-like_ATP-bd"/>
</dbReference>
<keyword evidence="2" id="KW-0547">Nucleotide-binding</keyword>
<dbReference type="SMART" id="SM00382">
    <property type="entry name" value="AAA"/>
    <property type="match status" value="1"/>
</dbReference>
<dbReference type="PROSITE" id="PS00211">
    <property type="entry name" value="ABC_TRANSPORTER_1"/>
    <property type="match status" value="1"/>
</dbReference>
<evidence type="ECO:0000256" key="2">
    <source>
        <dbReference type="ARBA" id="ARBA00022741"/>
    </source>
</evidence>
<organism evidence="5 6">
    <name type="scientific">Candidatus Entotheonella gemina</name>
    <dbReference type="NCBI Taxonomy" id="1429439"/>
    <lineage>
        <taxon>Bacteria</taxon>
        <taxon>Pseudomonadati</taxon>
        <taxon>Nitrospinota/Tectimicrobiota group</taxon>
        <taxon>Candidatus Tectimicrobiota</taxon>
        <taxon>Candidatus Entotheonellia</taxon>
        <taxon>Candidatus Entotheonellales</taxon>
        <taxon>Candidatus Entotheonellaceae</taxon>
        <taxon>Candidatus Entotheonella</taxon>
    </lineage>
</organism>
<evidence type="ECO:0000313" key="5">
    <source>
        <dbReference type="EMBL" id="ETW99631.1"/>
    </source>
</evidence>
<dbReference type="HOGENOM" id="CLU_000604_1_1_7"/>
<name>W4LQE1_9BACT</name>